<comment type="caution">
    <text evidence="3">The sequence shown here is derived from an EMBL/GenBank/DDBJ whole genome shotgun (WGS) entry which is preliminary data.</text>
</comment>
<evidence type="ECO:0000313" key="3">
    <source>
        <dbReference type="EMBL" id="MBI5169661.1"/>
    </source>
</evidence>
<feature type="transmembrane region" description="Helical" evidence="2">
    <location>
        <begin position="201"/>
        <end position="218"/>
    </location>
</feature>
<evidence type="ECO:0000256" key="1">
    <source>
        <dbReference type="SAM" id="MobiDB-lite"/>
    </source>
</evidence>
<feature type="transmembrane region" description="Helical" evidence="2">
    <location>
        <begin position="88"/>
        <end position="109"/>
    </location>
</feature>
<keyword evidence="2" id="KW-0812">Transmembrane</keyword>
<feature type="transmembrane region" description="Helical" evidence="2">
    <location>
        <begin position="308"/>
        <end position="329"/>
    </location>
</feature>
<dbReference type="Proteomes" id="UP000696931">
    <property type="component" value="Unassembled WGS sequence"/>
</dbReference>
<evidence type="ECO:0000313" key="4">
    <source>
        <dbReference type="Proteomes" id="UP000696931"/>
    </source>
</evidence>
<feature type="transmembrane region" description="Helical" evidence="2">
    <location>
        <begin position="335"/>
        <end position="362"/>
    </location>
</feature>
<proteinExistence type="predicted"/>
<evidence type="ECO:0000256" key="2">
    <source>
        <dbReference type="SAM" id="Phobius"/>
    </source>
</evidence>
<organism evidence="3 4">
    <name type="scientific">Eiseniibacteriota bacterium</name>
    <dbReference type="NCBI Taxonomy" id="2212470"/>
    <lineage>
        <taxon>Bacteria</taxon>
        <taxon>Candidatus Eiseniibacteriota</taxon>
    </lineage>
</organism>
<feature type="transmembrane region" description="Helical" evidence="2">
    <location>
        <begin position="118"/>
        <end position="138"/>
    </location>
</feature>
<gene>
    <name evidence="3" type="ORF">HZA61_09250</name>
</gene>
<dbReference type="EMBL" id="JACRIW010000061">
    <property type="protein sequence ID" value="MBI5169661.1"/>
    <property type="molecule type" value="Genomic_DNA"/>
</dbReference>
<protein>
    <submittedName>
        <fullName evidence="3">Uncharacterized protein</fullName>
    </submittedName>
</protein>
<feature type="region of interest" description="Disordered" evidence="1">
    <location>
        <begin position="547"/>
        <end position="569"/>
    </location>
</feature>
<name>A0A933W970_UNCEI</name>
<feature type="transmembrane region" description="Helical" evidence="2">
    <location>
        <begin position="267"/>
        <end position="288"/>
    </location>
</feature>
<accession>A0A933W970</accession>
<sequence>MRTTAGVRTSAPRLVVAALALLAVVALRWPDVLRAPFVNDDFLFLDRTRAASLPSLWGFDGLAFHWWRPWSRETHYWAVQGLAGANPAVFHAVNAALWLAVVALFWAFVRRIAGGRAAAWAAAACASLAAWSLPLLWVAGVQDLWMLVWSLAALLAWSADRRALALGGYAMALLSKETAALLPAVLLAHDVLLARRPWREAIARALPFAVVALAWGALHPRLGGQLWRPVTLEHVDDPTRLSPPVAFARGLLVALNLDRVPVPMPDWGAIAFPALALAGALLVLAGALRPENEAPAPHPRAAVTRFALAWAAVGVAPLLLPGLGFHAYYASFAALGVLLALGAWAGGNAAVAGVTLALLAVLGTARDRTPSLDWGDAMYQRRAAALNAAMRDDLLRKLPEPGAHARIFFVRVPDRIGLVQGDAPALRVWYGDSTLRGGFYSAYRPRAAGEPRGADYFFRHDSLAGWVRVHAGEENLEAELALNPRWVTDHRSLAAAFVAAGDYAAAATEHEKIAGVLAASSDAAFDAAASWAAAGDTRRAMQWASEAARRPDARPEVVQAAREAGLLPR</sequence>
<keyword evidence="2" id="KW-0472">Membrane</keyword>
<keyword evidence="2" id="KW-1133">Transmembrane helix</keyword>
<reference evidence="3" key="1">
    <citation type="submission" date="2020-07" db="EMBL/GenBank/DDBJ databases">
        <title>Huge and variable diversity of episymbiotic CPR bacteria and DPANN archaea in groundwater ecosystems.</title>
        <authorList>
            <person name="He C.Y."/>
            <person name="Keren R."/>
            <person name="Whittaker M."/>
            <person name="Farag I.F."/>
            <person name="Doudna J."/>
            <person name="Cate J.H.D."/>
            <person name="Banfield J.F."/>
        </authorList>
    </citation>
    <scope>NUCLEOTIDE SEQUENCE</scope>
    <source>
        <strain evidence="3">NC_groundwater_1813_Pr3_B-0.1um_71_17</strain>
    </source>
</reference>
<dbReference type="AlphaFoldDB" id="A0A933W970"/>